<dbReference type="InterPro" id="IPR020845">
    <property type="entry name" value="AMP-binding_CS"/>
</dbReference>
<dbReference type="PANTHER" id="PTHR24096:SF422">
    <property type="entry name" value="BCDNA.GH02901"/>
    <property type="match status" value="1"/>
</dbReference>
<dbReference type="Pfam" id="PF00501">
    <property type="entry name" value="AMP-binding"/>
    <property type="match status" value="1"/>
</dbReference>
<protein>
    <recommendedName>
        <fullName evidence="7">4-coumarate--CoA ligase 1</fullName>
    </recommendedName>
</protein>
<dbReference type="Gene3D" id="3.30.300.30">
    <property type="match status" value="1"/>
</dbReference>
<dbReference type="Proteomes" id="UP001642540">
    <property type="component" value="Unassembled WGS sequence"/>
</dbReference>
<name>A0ABP1QPM3_9HEXA</name>
<evidence type="ECO:0000313" key="5">
    <source>
        <dbReference type="EMBL" id="CAL8109916.1"/>
    </source>
</evidence>
<comment type="caution">
    <text evidence="5">The sequence shown here is derived from an EMBL/GenBank/DDBJ whole genome shotgun (WGS) entry which is preliminary data.</text>
</comment>
<dbReference type="Gene3D" id="3.40.50.980">
    <property type="match status" value="2"/>
</dbReference>
<evidence type="ECO:0008006" key="7">
    <source>
        <dbReference type="Google" id="ProtNLM"/>
    </source>
</evidence>
<keyword evidence="2" id="KW-0576">Peroxisome</keyword>
<dbReference type="InterPro" id="IPR025110">
    <property type="entry name" value="AMP-bd_C"/>
</dbReference>
<evidence type="ECO:0000259" key="3">
    <source>
        <dbReference type="Pfam" id="PF00501"/>
    </source>
</evidence>
<evidence type="ECO:0000259" key="4">
    <source>
        <dbReference type="Pfam" id="PF13193"/>
    </source>
</evidence>
<keyword evidence="6" id="KW-1185">Reference proteome</keyword>
<dbReference type="PANTHER" id="PTHR24096">
    <property type="entry name" value="LONG-CHAIN-FATTY-ACID--COA LIGASE"/>
    <property type="match status" value="1"/>
</dbReference>
<accession>A0ABP1QPM3</accession>
<dbReference type="SUPFAM" id="SSF56801">
    <property type="entry name" value="Acetyl-CoA synthetase-like"/>
    <property type="match status" value="1"/>
</dbReference>
<dbReference type="EMBL" id="CAXLJM020000043">
    <property type="protein sequence ID" value="CAL8109916.1"/>
    <property type="molecule type" value="Genomic_DNA"/>
</dbReference>
<evidence type="ECO:0000313" key="6">
    <source>
        <dbReference type="Proteomes" id="UP001642540"/>
    </source>
</evidence>
<proteinExistence type="predicted"/>
<evidence type="ECO:0000256" key="2">
    <source>
        <dbReference type="ARBA" id="ARBA00023140"/>
    </source>
</evidence>
<dbReference type="InterPro" id="IPR000873">
    <property type="entry name" value="AMP-dep_synth/lig_dom"/>
</dbReference>
<sequence>MESSIIRVLGNQIQRRLVTSSKSLIWRHRGCLSFSVSPSLHSENAQNIVKSDRELNLSTFKGVAITDYLFQDLGKWSNAVSMECSLTGRKYTHGEIYNYSRGFAAALQQMGYEKGDTLAIALPNMPEYPIITFGAWFSRLTVTLVNPTYTPFEIGKQLADCQAKCIVTLPLFLPYILQAKSAYPFLASLKVIIIGEPQEGCHTFAEMLRVDSSSANLASSSDPDLNTEEDVILLPYSSGTTGPPKGCMLTHSNLVMNCAQTNATINALPFTDGNAQEIGLGLLPFFHIMAFQALGLITFTLGGKVLCLPRFEPETFIDCLKNNKLSIMHVVAPLFQFIISHPELTKDEFSECKTVFTGACPTSRILIDKFLEKANKPILIQEGYGMTELSPLSHMILADSKNSKVGSVGPPIPGTEVKVVCPETGKALGPKEKGEIWIKGPQVMKGYFKNEEATKATITSDGWLRTGDIGLYEEDKHFYIVDRLKELIKVKGFQVSPSELEATLRIHPAVADVAVVGVPHNELGEAPRAFVVLKSSTVSETEIADFLKDKLSSHKQLTGGVQFVEEIPKAPSGKILRRELKAAFLEGQGKA</sequence>
<evidence type="ECO:0000256" key="1">
    <source>
        <dbReference type="ARBA" id="ARBA00004275"/>
    </source>
</evidence>
<dbReference type="Pfam" id="PF13193">
    <property type="entry name" value="AMP-binding_C"/>
    <property type="match status" value="1"/>
</dbReference>
<gene>
    <name evidence="5" type="ORF">ODALV1_LOCUS13809</name>
</gene>
<comment type="subcellular location">
    <subcellularLocation>
        <location evidence="1">Peroxisome</location>
    </subcellularLocation>
</comment>
<dbReference type="PROSITE" id="PS00455">
    <property type="entry name" value="AMP_BINDING"/>
    <property type="match status" value="1"/>
</dbReference>
<reference evidence="5 6" key="1">
    <citation type="submission" date="2024-08" db="EMBL/GenBank/DDBJ databases">
        <authorList>
            <person name="Cucini C."/>
            <person name="Frati F."/>
        </authorList>
    </citation>
    <scope>NUCLEOTIDE SEQUENCE [LARGE SCALE GENOMIC DNA]</scope>
</reference>
<organism evidence="5 6">
    <name type="scientific">Orchesella dallaii</name>
    <dbReference type="NCBI Taxonomy" id="48710"/>
    <lineage>
        <taxon>Eukaryota</taxon>
        <taxon>Metazoa</taxon>
        <taxon>Ecdysozoa</taxon>
        <taxon>Arthropoda</taxon>
        <taxon>Hexapoda</taxon>
        <taxon>Collembola</taxon>
        <taxon>Entomobryomorpha</taxon>
        <taxon>Entomobryoidea</taxon>
        <taxon>Orchesellidae</taxon>
        <taxon>Orchesellinae</taxon>
        <taxon>Orchesella</taxon>
    </lineage>
</organism>
<dbReference type="InterPro" id="IPR045851">
    <property type="entry name" value="AMP-bd_C_sf"/>
</dbReference>
<feature type="domain" description="AMP-binding enzyme C-terminal" evidence="4">
    <location>
        <begin position="499"/>
        <end position="574"/>
    </location>
</feature>
<dbReference type="Gene3D" id="2.30.38.10">
    <property type="entry name" value="Luciferase, Domain 3"/>
    <property type="match status" value="1"/>
</dbReference>
<feature type="domain" description="AMP-dependent synthetase/ligase" evidence="3">
    <location>
        <begin position="84"/>
        <end position="448"/>
    </location>
</feature>